<feature type="compositionally biased region" description="Basic residues" evidence="1">
    <location>
        <begin position="13"/>
        <end position="25"/>
    </location>
</feature>
<keyword evidence="3" id="KW-1185">Reference proteome</keyword>
<proteinExistence type="predicted"/>
<dbReference type="Proteomes" id="UP001283361">
    <property type="component" value="Unassembled WGS sequence"/>
</dbReference>
<evidence type="ECO:0000256" key="1">
    <source>
        <dbReference type="SAM" id="MobiDB-lite"/>
    </source>
</evidence>
<feature type="compositionally biased region" description="Basic and acidic residues" evidence="1">
    <location>
        <begin position="1"/>
        <end position="12"/>
    </location>
</feature>
<comment type="caution">
    <text evidence="2">The sequence shown here is derived from an EMBL/GenBank/DDBJ whole genome shotgun (WGS) entry which is preliminary data.</text>
</comment>
<gene>
    <name evidence="2" type="ORF">RRG08_010690</name>
</gene>
<dbReference type="EMBL" id="JAWDGP010005259">
    <property type="protein sequence ID" value="KAK3758596.1"/>
    <property type="molecule type" value="Genomic_DNA"/>
</dbReference>
<sequence length="130" mass="14189">MDAAERRTEKRPQSRTRRARTRTKLKQTATQDVGPSTAENHGISVQGVPCHVCCSALGAGSPGLCPNLQHLQLEIVPEVTRSLVGEQLASTLSTDHRTAVVSRPEVPRTAKYRCSPQGFQNLADFCSHNQ</sequence>
<organism evidence="2 3">
    <name type="scientific">Elysia crispata</name>
    <name type="common">lettuce slug</name>
    <dbReference type="NCBI Taxonomy" id="231223"/>
    <lineage>
        <taxon>Eukaryota</taxon>
        <taxon>Metazoa</taxon>
        <taxon>Spiralia</taxon>
        <taxon>Lophotrochozoa</taxon>
        <taxon>Mollusca</taxon>
        <taxon>Gastropoda</taxon>
        <taxon>Heterobranchia</taxon>
        <taxon>Euthyneura</taxon>
        <taxon>Panpulmonata</taxon>
        <taxon>Sacoglossa</taxon>
        <taxon>Placobranchoidea</taxon>
        <taxon>Plakobranchidae</taxon>
        <taxon>Elysia</taxon>
    </lineage>
</organism>
<reference evidence="2" key="1">
    <citation type="journal article" date="2023" name="G3 (Bethesda)">
        <title>A reference genome for the long-term kleptoplast-retaining sea slug Elysia crispata morphotype clarki.</title>
        <authorList>
            <person name="Eastman K.E."/>
            <person name="Pendleton A.L."/>
            <person name="Shaikh M.A."/>
            <person name="Suttiyut T."/>
            <person name="Ogas R."/>
            <person name="Tomko P."/>
            <person name="Gavelis G."/>
            <person name="Widhalm J.R."/>
            <person name="Wisecaver J.H."/>
        </authorList>
    </citation>
    <scope>NUCLEOTIDE SEQUENCE</scope>
    <source>
        <strain evidence="2">ECLA1</strain>
    </source>
</reference>
<protein>
    <submittedName>
        <fullName evidence="2">Uncharacterized protein</fullName>
    </submittedName>
</protein>
<evidence type="ECO:0000313" key="3">
    <source>
        <dbReference type="Proteomes" id="UP001283361"/>
    </source>
</evidence>
<feature type="region of interest" description="Disordered" evidence="1">
    <location>
        <begin position="1"/>
        <end position="38"/>
    </location>
</feature>
<name>A0AAE1D5Z6_9GAST</name>
<dbReference type="AlphaFoldDB" id="A0AAE1D5Z6"/>
<accession>A0AAE1D5Z6</accession>
<evidence type="ECO:0000313" key="2">
    <source>
        <dbReference type="EMBL" id="KAK3758596.1"/>
    </source>
</evidence>